<dbReference type="EMBL" id="CP073100">
    <property type="protein sequence ID" value="QUE50968.1"/>
    <property type="molecule type" value="Genomic_DNA"/>
</dbReference>
<reference evidence="7" key="1">
    <citation type="submission" date="2021-04" db="EMBL/GenBank/DDBJ databases">
        <title>Luteolibacter sp. 32A isolated from the skin of an Anderson's salamander (Ambystoma andersonii).</title>
        <authorList>
            <person name="Spergser J."/>
            <person name="Busse H.-J."/>
        </authorList>
    </citation>
    <scope>NUCLEOTIDE SEQUENCE</scope>
    <source>
        <strain evidence="7">32A</strain>
    </source>
</reference>
<dbReference type="SMART" id="SM00388">
    <property type="entry name" value="HisKA"/>
    <property type="match status" value="1"/>
</dbReference>
<dbReference type="InterPro" id="IPR005467">
    <property type="entry name" value="His_kinase_dom"/>
</dbReference>
<dbReference type="SMART" id="SM00387">
    <property type="entry name" value="HATPase_c"/>
    <property type="match status" value="1"/>
</dbReference>
<dbReference type="Pfam" id="PF02518">
    <property type="entry name" value="HATPase_c"/>
    <property type="match status" value="1"/>
</dbReference>
<dbReference type="InterPro" id="IPR001789">
    <property type="entry name" value="Sig_transdc_resp-reg_receiver"/>
</dbReference>
<dbReference type="KEGG" id="lamb:KBB96_19170"/>
<dbReference type="PANTHER" id="PTHR43547">
    <property type="entry name" value="TWO-COMPONENT HISTIDINE KINASE"/>
    <property type="match status" value="1"/>
</dbReference>
<dbReference type="PROSITE" id="PS50109">
    <property type="entry name" value="HIS_KIN"/>
    <property type="match status" value="1"/>
</dbReference>
<dbReference type="Pfam" id="PF00072">
    <property type="entry name" value="Response_reg"/>
    <property type="match status" value="1"/>
</dbReference>
<dbReference type="GO" id="GO:0000155">
    <property type="term" value="F:phosphorelay sensor kinase activity"/>
    <property type="evidence" value="ECO:0007669"/>
    <property type="project" value="InterPro"/>
</dbReference>
<evidence type="ECO:0000256" key="2">
    <source>
        <dbReference type="ARBA" id="ARBA00012438"/>
    </source>
</evidence>
<dbReference type="CDD" id="cd00075">
    <property type="entry name" value="HATPase"/>
    <property type="match status" value="1"/>
</dbReference>
<dbReference type="SUPFAM" id="SSF55874">
    <property type="entry name" value="ATPase domain of HSP90 chaperone/DNA topoisomerase II/histidine kinase"/>
    <property type="match status" value="1"/>
</dbReference>
<evidence type="ECO:0000259" key="5">
    <source>
        <dbReference type="PROSITE" id="PS50109"/>
    </source>
</evidence>
<dbReference type="Gene3D" id="3.30.565.10">
    <property type="entry name" value="Histidine kinase-like ATPase, C-terminal domain"/>
    <property type="match status" value="1"/>
</dbReference>
<dbReference type="InterPro" id="IPR003661">
    <property type="entry name" value="HisK_dim/P_dom"/>
</dbReference>
<dbReference type="RefSeq" id="WP_211631107.1">
    <property type="nucleotide sequence ID" value="NZ_CP073100.1"/>
</dbReference>
<dbReference type="InterPro" id="IPR011006">
    <property type="entry name" value="CheY-like_superfamily"/>
</dbReference>
<dbReference type="InterPro" id="IPR036097">
    <property type="entry name" value="HisK_dim/P_sf"/>
</dbReference>
<keyword evidence="3 4" id="KW-0597">Phosphoprotein</keyword>
<dbReference type="InterPro" id="IPR003594">
    <property type="entry name" value="HATPase_dom"/>
</dbReference>
<comment type="catalytic activity">
    <reaction evidence="1">
        <text>ATP + protein L-histidine = ADP + protein N-phospho-L-histidine.</text>
        <dbReference type="EC" id="2.7.13.3"/>
    </reaction>
</comment>
<dbReference type="Gene3D" id="3.40.50.2300">
    <property type="match status" value="1"/>
</dbReference>
<dbReference type="PROSITE" id="PS50110">
    <property type="entry name" value="RESPONSE_REGULATORY"/>
    <property type="match status" value="1"/>
</dbReference>
<dbReference type="InterPro" id="IPR004358">
    <property type="entry name" value="Sig_transdc_His_kin-like_C"/>
</dbReference>
<dbReference type="CDD" id="cd00082">
    <property type="entry name" value="HisKA"/>
    <property type="match status" value="1"/>
</dbReference>
<evidence type="ECO:0000256" key="4">
    <source>
        <dbReference type="PROSITE-ProRule" id="PRU00169"/>
    </source>
</evidence>
<dbReference type="Proteomes" id="UP000676169">
    <property type="component" value="Chromosome"/>
</dbReference>
<dbReference type="Pfam" id="PF00512">
    <property type="entry name" value="HisKA"/>
    <property type="match status" value="1"/>
</dbReference>
<feature type="domain" description="Histidine kinase" evidence="5">
    <location>
        <begin position="145"/>
        <end position="361"/>
    </location>
</feature>
<proteinExistence type="predicted"/>
<evidence type="ECO:0000256" key="3">
    <source>
        <dbReference type="ARBA" id="ARBA00022553"/>
    </source>
</evidence>
<accession>A0A975IZI8</accession>
<dbReference type="SUPFAM" id="SSF52172">
    <property type="entry name" value="CheY-like"/>
    <property type="match status" value="1"/>
</dbReference>
<sequence>MHHPRSVILVIDDEPKNIQVVGSLLLREGYEIITARGGEEGLAKAREVRPDLILLDVMMPGISGVEVACRLQDDPDWPAVPIIFLSAATDKTFIIEALSAGGVDYVTKPFHGPELLRRIELHLGLRRTSRRLEEEIAEKNRLVEVLAHDLKNPLGSVRFSARLLEEQQAGPKVDRLAGMILEASDRAIEIVESLLEIRWVENAKATLKSEPLDLAELLAEVSKGFSTRADEKGIDLRSAPVAGAVVVVADRGCLLRVLENLLSNALKFSPPGTTVTLAARRDADVGMVSIEDEGPGIPDSEIPRLFQRYARLSSRPTGGESSTGLGLSIVKELTEAMGGSVGYYTSPGGGAGFRLRLPLEA</sequence>
<evidence type="ECO:0000256" key="1">
    <source>
        <dbReference type="ARBA" id="ARBA00000085"/>
    </source>
</evidence>
<evidence type="ECO:0000313" key="8">
    <source>
        <dbReference type="Proteomes" id="UP000676169"/>
    </source>
</evidence>
<dbReference type="InterPro" id="IPR036890">
    <property type="entry name" value="HATPase_C_sf"/>
</dbReference>
<feature type="domain" description="Response regulatory" evidence="6">
    <location>
        <begin position="7"/>
        <end position="123"/>
    </location>
</feature>
<name>A0A975IZI8_9BACT</name>
<dbReference type="EC" id="2.7.13.3" evidence="2"/>
<gene>
    <name evidence="7" type="ORF">KBB96_19170</name>
</gene>
<dbReference type="Gene3D" id="1.10.287.130">
    <property type="match status" value="1"/>
</dbReference>
<dbReference type="SUPFAM" id="SSF47384">
    <property type="entry name" value="Homodimeric domain of signal transducing histidine kinase"/>
    <property type="match status" value="1"/>
</dbReference>
<keyword evidence="8" id="KW-1185">Reference proteome</keyword>
<evidence type="ECO:0000313" key="7">
    <source>
        <dbReference type="EMBL" id="QUE50968.1"/>
    </source>
</evidence>
<dbReference type="PANTHER" id="PTHR43547:SF2">
    <property type="entry name" value="HYBRID SIGNAL TRANSDUCTION HISTIDINE KINASE C"/>
    <property type="match status" value="1"/>
</dbReference>
<protein>
    <recommendedName>
        <fullName evidence="2">histidine kinase</fullName>
        <ecNumber evidence="2">2.7.13.3</ecNumber>
    </recommendedName>
</protein>
<dbReference type="PRINTS" id="PR00344">
    <property type="entry name" value="BCTRLSENSOR"/>
</dbReference>
<dbReference type="SMART" id="SM00448">
    <property type="entry name" value="REC"/>
    <property type="match status" value="1"/>
</dbReference>
<organism evidence="7 8">
    <name type="scientific">Luteolibacter ambystomatis</name>
    <dbReference type="NCBI Taxonomy" id="2824561"/>
    <lineage>
        <taxon>Bacteria</taxon>
        <taxon>Pseudomonadati</taxon>
        <taxon>Verrucomicrobiota</taxon>
        <taxon>Verrucomicrobiia</taxon>
        <taxon>Verrucomicrobiales</taxon>
        <taxon>Verrucomicrobiaceae</taxon>
        <taxon>Luteolibacter</taxon>
    </lineage>
</organism>
<feature type="modified residue" description="4-aspartylphosphate" evidence="4">
    <location>
        <position position="56"/>
    </location>
</feature>
<evidence type="ECO:0000259" key="6">
    <source>
        <dbReference type="PROSITE" id="PS50110"/>
    </source>
</evidence>
<dbReference type="AlphaFoldDB" id="A0A975IZI8"/>